<dbReference type="AlphaFoldDB" id="A0A1H3NPZ4"/>
<keyword evidence="1" id="KW-1133">Transmembrane helix</keyword>
<organism evidence="2 3">
    <name type="scientific">Proteiniborus ethanoligenes</name>
    <dbReference type="NCBI Taxonomy" id="415015"/>
    <lineage>
        <taxon>Bacteria</taxon>
        <taxon>Bacillati</taxon>
        <taxon>Bacillota</taxon>
        <taxon>Clostridia</taxon>
        <taxon>Eubacteriales</taxon>
        <taxon>Proteiniborus</taxon>
    </lineage>
</organism>
<keyword evidence="3" id="KW-1185">Reference proteome</keyword>
<evidence type="ECO:0000313" key="3">
    <source>
        <dbReference type="Proteomes" id="UP000198625"/>
    </source>
</evidence>
<proteinExistence type="predicted"/>
<keyword evidence="1" id="KW-0812">Transmembrane</keyword>
<accession>A0A1H3NPZ4</accession>
<protein>
    <submittedName>
        <fullName evidence="2">Uncharacterized protein</fullName>
    </submittedName>
</protein>
<dbReference type="Proteomes" id="UP000198625">
    <property type="component" value="Unassembled WGS sequence"/>
</dbReference>
<sequence>MKIKKKTIIISVLLIIPLILFLLSYINYRSQRIDNEHLESFKSELMTTVQQNSSFDMNNITPFEWDRMYVIRPYISRTEMQKVIGIKWTTADTYIGYLICDKTWFGEHPLDDDIFHKLIFVKDNKVVLDITLDRNDVDFTQINSPVINDDSLFDIDKADERNIIKTSKQQKMMP</sequence>
<evidence type="ECO:0000313" key="2">
    <source>
        <dbReference type="EMBL" id="SDY90981.1"/>
    </source>
</evidence>
<feature type="transmembrane region" description="Helical" evidence="1">
    <location>
        <begin position="7"/>
        <end position="28"/>
    </location>
</feature>
<name>A0A1H3NPZ4_9FIRM</name>
<dbReference type="RefSeq" id="WP_091728577.1">
    <property type="nucleotide sequence ID" value="NZ_FNQE01000011.1"/>
</dbReference>
<evidence type="ECO:0000256" key="1">
    <source>
        <dbReference type="SAM" id="Phobius"/>
    </source>
</evidence>
<gene>
    <name evidence="2" type="ORF">SAMN05660462_01194</name>
</gene>
<reference evidence="2 3" key="1">
    <citation type="submission" date="2016-10" db="EMBL/GenBank/DDBJ databases">
        <authorList>
            <person name="de Groot N.N."/>
        </authorList>
    </citation>
    <scope>NUCLEOTIDE SEQUENCE [LARGE SCALE GENOMIC DNA]</scope>
    <source>
        <strain evidence="2 3">DSM 21650</strain>
    </source>
</reference>
<dbReference type="EMBL" id="FNQE01000011">
    <property type="protein sequence ID" value="SDY90981.1"/>
    <property type="molecule type" value="Genomic_DNA"/>
</dbReference>
<keyword evidence="1" id="KW-0472">Membrane</keyword>
<dbReference type="OrthoDB" id="6443639at2"/>